<dbReference type="InterPro" id="IPR003661">
    <property type="entry name" value="HisK_dim/P_dom"/>
</dbReference>
<dbReference type="InterPro" id="IPR005467">
    <property type="entry name" value="His_kinase_dom"/>
</dbReference>
<dbReference type="InterPro" id="IPR004358">
    <property type="entry name" value="Sig_transdc_His_kin-like_C"/>
</dbReference>
<dbReference type="Gene3D" id="3.30.450.20">
    <property type="entry name" value="PAS domain"/>
    <property type="match status" value="1"/>
</dbReference>
<keyword evidence="6" id="KW-1133">Transmembrane helix</keyword>
<dbReference type="SMART" id="SM00388">
    <property type="entry name" value="HisKA"/>
    <property type="match status" value="1"/>
</dbReference>
<organism evidence="8 9">
    <name type="scientific">Uliginosibacterium sediminicola</name>
    <dbReference type="NCBI Taxonomy" id="2024550"/>
    <lineage>
        <taxon>Bacteria</taxon>
        <taxon>Pseudomonadati</taxon>
        <taxon>Pseudomonadota</taxon>
        <taxon>Betaproteobacteria</taxon>
        <taxon>Rhodocyclales</taxon>
        <taxon>Zoogloeaceae</taxon>
        <taxon>Uliginosibacterium</taxon>
    </lineage>
</organism>
<gene>
    <name evidence="8" type="ORF">ABDB84_03715</name>
</gene>
<dbReference type="InterPro" id="IPR003594">
    <property type="entry name" value="HATPase_dom"/>
</dbReference>
<comment type="caution">
    <text evidence="8">The sequence shown here is derived from an EMBL/GenBank/DDBJ whole genome shotgun (WGS) entry which is preliminary data.</text>
</comment>
<dbReference type="PRINTS" id="PR00344">
    <property type="entry name" value="BCTRLSENSOR"/>
</dbReference>
<dbReference type="InterPro" id="IPR036890">
    <property type="entry name" value="HATPase_C_sf"/>
</dbReference>
<keyword evidence="9" id="KW-1185">Reference proteome</keyword>
<evidence type="ECO:0000313" key="9">
    <source>
        <dbReference type="Proteomes" id="UP001410394"/>
    </source>
</evidence>
<dbReference type="PANTHER" id="PTHR42878:SF15">
    <property type="entry name" value="BACTERIOPHYTOCHROME"/>
    <property type="match status" value="1"/>
</dbReference>
<evidence type="ECO:0000256" key="1">
    <source>
        <dbReference type="ARBA" id="ARBA00000085"/>
    </source>
</evidence>
<dbReference type="Gene3D" id="1.10.287.130">
    <property type="match status" value="1"/>
</dbReference>
<dbReference type="Gene3D" id="3.30.565.10">
    <property type="entry name" value="Histidine kinase-like ATPase, C-terminal domain"/>
    <property type="match status" value="1"/>
</dbReference>
<keyword evidence="6" id="KW-0812">Transmembrane</keyword>
<reference evidence="8 9" key="1">
    <citation type="journal article" date="2018" name="Int. J. Syst. Evol. Microbiol.">
        <title>Uliginosibacterium sediminicola sp. nov., isolated from freshwater sediment.</title>
        <authorList>
            <person name="Hwang W.M."/>
            <person name="Kim S.M."/>
            <person name="Kang K."/>
            <person name="Ahn T.Y."/>
        </authorList>
    </citation>
    <scope>NUCLEOTIDE SEQUENCE [LARGE SCALE GENOMIC DNA]</scope>
    <source>
        <strain evidence="8 9">M1-21</strain>
    </source>
</reference>
<dbReference type="EC" id="2.7.13.3" evidence="2"/>
<dbReference type="SUPFAM" id="SSF55874">
    <property type="entry name" value="ATPase domain of HSP90 chaperone/DNA topoisomerase II/histidine kinase"/>
    <property type="match status" value="1"/>
</dbReference>
<dbReference type="PROSITE" id="PS51257">
    <property type="entry name" value="PROKAR_LIPOPROTEIN"/>
    <property type="match status" value="1"/>
</dbReference>
<evidence type="ECO:0000256" key="6">
    <source>
        <dbReference type="SAM" id="Phobius"/>
    </source>
</evidence>
<dbReference type="InterPro" id="IPR035965">
    <property type="entry name" value="PAS-like_dom_sf"/>
</dbReference>
<evidence type="ECO:0000256" key="3">
    <source>
        <dbReference type="ARBA" id="ARBA00022553"/>
    </source>
</evidence>
<dbReference type="SUPFAM" id="SSF47384">
    <property type="entry name" value="Homodimeric domain of signal transducing histidine kinase"/>
    <property type="match status" value="1"/>
</dbReference>
<dbReference type="Pfam" id="PF05226">
    <property type="entry name" value="CHASE2"/>
    <property type="match status" value="1"/>
</dbReference>
<keyword evidence="5" id="KW-0418">Kinase</keyword>
<dbReference type="SMART" id="SM00387">
    <property type="entry name" value="HATPase_c"/>
    <property type="match status" value="1"/>
</dbReference>
<accession>A0ABU9YV33</accession>
<dbReference type="RefSeq" id="WP_345918336.1">
    <property type="nucleotide sequence ID" value="NZ_JBDIVE010000001.1"/>
</dbReference>
<dbReference type="PROSITE" id="PS50109">
    <property type="entry name" value="HIS_KIN"/>
    <property type="match status" value="1"/>
</dbReference>
<sequence length="749" mass="80371">MTARRRVLVEWLCVLLLAGGLGCAAALGGWLWRLDLSLQDWAQQHIQRQANADVLIVAIDDKSLAELGRWPWPRNLHAALIDKLSAAGARAVALDLMFAESEAQDPVLAAAMLRNGHVVLPVFQQQHDEQISGEMRPVAVLEHAAAALGHIQVELDPDGIARSVYLYEGWQGARHPQLALALWQLAGGHASTALPPVTQGWQRAGWLRIPFVGPPGSFAQVSYADVLSGRVPAAQLAGKLVLVGATALGLSDTVPVPTAALHRPMPGVEVHANVLTALAQDSGIAQAGTIWQALLSATSSLLLLLVLARSSARVGLLATLASCLALLLGSFLLLRIWPLWLGPSAALLACFIAYPLWSWRRLEATQRYLDRELLMLRDSVALPAKGGVDPLQQRLEIVRQATQASQEARRLVEDLLAHLPVGVLVLQPQGALRYANDKALALFDANDYESLLRKLHQLHWPPAIQTAAGTPLPPQTPLQAEVLLPSSTAVLASLSALQDSQGQRTGLVIGLADLSELRAAQQARDDTLRFVSHDLRAPLASLLSLIDEPAEDAAWLPRLRRHAQSALHLADELFRLSRIEAADPARFMLVDLHAICAEACDELWAQARDGHNALQLAASSEECLVLGSAELLRRALINLISNAIKYGAPGEPVDIRLTRVAGHWEASIRDHGPGIAEAERKLLFRRFGRLPGASARGIAGQGLGLVMVRTVAEKHGGSVRHEAAEGGGSCFILSLPARDTAEQGAAGPA</sequence>
<proteinExistence type="predicted"/>
<dbReference type="SMART" id="SM01080">
    <property type="entry name" value="CHASE2"/>
    <property type="match status" value="1"/>
</dbReference>
<dbReference type="InterPro" id="IPR007890">
    <property type="entry name" value="CHASE2"/>
</dbReference>
<dbReference type="CDD" id="cd00075">
    <property type="entry name" value="HATPase"/>
    <property type="match status" value="1"/>
</dbReference>
<evidence type="ECO:0000259" key="7">
    <source>
        <dbReference type="PROSITE" id="PS50109"/>
    </source>
</evidence>
<dbReference type="InterPro" id="IPR017181">
    <property type="entry name" value="Sig_transdc_His_kin_CHASE2"/>
</dbReference>
<feature type="domain" description="Histidine kinase" evidence="7">
    <location>
        <begin position="530"/>
        <end position="739"/>
    </location>
</feature>
<dbReference type="CDD" id="cd00082">
    <property type="entry name" value="HisKA"/>
    <property type="match status" value="1"/>
</dbReference>
<feature type="transmembrane region" description="Helical" evidence="6">
    <location>
        <begin position="340"/>
        <end position="357"/>
    </location>
</feature>
<evidence type="ECO:0000313" key="8">
    <source>
        <dbReference type="EMBL" id="MEN3067573.1"/>
    </source>
</evidence>
<protein>
    <recommendedName>
        <fullName evidence="2">histidine kinase</fullName>
        <ecNumber evidence="2">2.7.13.3</ecNumber>
    </recommendedName>
</protein>
<dbReference type="Pfam" id="PF02518">
    <property type="entry name" value="HATPase_c"/>
    <property type="match status" value="1"/>
</dbReference>
<dbReference type="PIRSF" id="PIRSF037347">
    <property type="entry name" value="STHK_CHASE2_PAS_prd"/>
    <property type="match status" value="1"/>
</dbReference>
<evidence type="ECO:0000256" key="2">
    <source>
        <dbReference type="ARBA" id="ARBA00012438"/>
    </source>
</evidence>
<keyword evidence="3" id="KW-0597">Phosphoprotein</keyword>
<evidence type="ECO:0000256" key="4">
    <source>
        <dbReference type="ARBA" id="ARBA00022679"/>
    </source>
</evidence>
<dbReference type="Proteomes" id="UP001410394">
    <property type="component" value="Unassembled WGS sequence"/>
</dbReference>
<name>A0ABU9YV33_9RHOO</name>
<keyword evidence="4" id="KW-0808">Transferase</keyword>
<dbReference type="InterPro" id="IPR050351">
    <property type="entry name" value="BphY/WalK/GraS-like"/>
</dbReference>
<feature type="transmembrane region" description="Helical" evidence="6">
    <location>
        <begin position="314"/>
        <end position="334"/>
    </location>
</feature>
<evidence type="ECO:0000256" key="5">
    <source>
        <dbReference type="ARBA" id="ARBA00022777"/>
    </source>
</evidence>
<comment type="catalytic activity">
    <reaction evidence="1">
        <text>ATP + protein L-histidine = ADP + protein N-phospho-L-histidine.</text>
        <dbReference type="EC" id="2.7.13.3"/>
    </reaction>
</comment>
<keyword evidence="6" id="KW-0472">Membrane</keyword>
<dbReference type="PANTHER" id="PTHR42878">
    <property type="entry name" value="TWO-COMPONENT HISTIDINE KINASE"/>
    <property type="match status" value="1"/>
</dbReference>
<dbReference type="SUPFAM" id="SSF55785">
    <property type="entry name" value="PYP-like sensor domain (PAS domain)"/>
    <property type="match status" value="1"/>
</dbReference>
<dbReference type="EMBL" id="JBDIVE010000001">
    <property type="protein sequence ID" value="MEN3067573.1"/>
    <property type="molecule type" value="Genomic_DNA"/>
</dbReference>
<dbReference type="InterPro" id="IPR036097">
    <property type="entry name" value="HisK_dim/P_sf"/>
</dbReference>